<keyword evidence="1" id="KW-0614">Plasmid</keyword>
<proteinExistence type="predicted"/>
<geneLocation type="plasmid" evidence="1 2">
    <name>unnamed1</name>
</geneLocation>
<dbReference type="Proteomes" id="UP001377337">
    <property type="component" value="Plasmid unnamed1"/>
</dbReference>
<evidence type="ECO:0000313" key="2">
    <source>
        <dbReference type="Proteomes" id="UP001377337"/>
    </source>
</evidence>
<protein>
    <submittedName>
        <fullName evidence="1">Helix-turn-helix domain-containing protein</fullName>
    </submittedName>
</protein>
<dbReference type="EMBL" id="CP147408">
    <property type="protein sequence ID" value="WXB99128.1"/>
    <property type="molecule type" value="Genomic_DNA"/>
</dbReference>
<keyword evidence="2" id="KW-1185">Reference proteome</keyword>
<organism evidence="1 2">
    <name type="scientific">Metabacillus sediminis</name>
    <dbReference type="NCBI Taxonomy" id="3117746"/>
    <lineage>
        <taxon>Bacteria</taxon>
        <taxon>Bacillati</taxon>
        <taxon>Bacillota</taxon>
        <taxon>Bacilli</taxon>
        <taxon>Bacillales</taxon>
        <taxon>Bacillaceae</taxon>
        <taxon>Metabacillus</taxon>
    </lineage>
</organism>
<dbReference type="RefSeq" id="WP_338782447.1">
    <property type="nucleotide sequence ID" value="NZ_CP147408.1"/>
</dbReference>
<gene>
    <name evidence="1" type="ORF">WCV65_21125</name>
</gene>
<sequence>MNFTTLKSILAFQCDKCASMFGIQGDLSKMKCPICGGSSQFISDGFLAYNQVIKLESLSNQESKRSEEFSELPYLLSAKHISEIIGIGLKYAYELMDEKDFPLIPLGRYKKVQREDFFTWLKERRRI</sequence>
<name>A0ABZ2NMX1_9BACI</name>
<evidence type="ECO:0000313" key="1">
    <source>
        <dbReference type="EMBL" id="WXB99128.1"/>
    </source>
</evidence>
<accession>A0ABZ2NMX1</accession>
<reference evidence="1 2" key="1">
    <citation type="submission" date="2024-02" db="EMBL/GenBank/DDBJ databases">
        <title>Seven novel Bacillus-like species.</title>
        <authorList>
            <person name="Liu G."/>
        </authorList>
    </citation>
    <scope>NUCLEOTIDE SEQUENCE [LARGE SCALE GENOMIC DNA]</scope>
    <source>
        <strain evidence="1 2">FJAT-52054</strain>
        <plasmid evidence="1 2">unnamed1</plasmid>
    </source>
</reference>